<dbReference type="EMBL" id="MCGR01000007">
    <property type="protein sequence ID" value="ORY89062.1"/>
    <property type="molecule type" value="Genomic_DNA"/>
</dbReference>
<reference evidence="1 2" key="1">
    <citation type="submission" date="2016-07" db="EMBL/GenBank/DDBJ databases">
        <title>Pervasive Adenine N6-methylation of Active Genes in Fungi.</title>
        <authorList>
            <consortium name="DOE Joint Genome Institute"/>
            <person name="Mondo S.J."/>
            <person name="Dannebaum R.O."/>
            <person name="Kuo R.C."/>
            <person name="Labutti K."/>
            <person name="Haridas S."/>
            <person name="Kuo A."/>
            <person name="Salamov A."/>
            <person name="Ahrendt S.R."/>
            <person name="Lipzen A."/>
            <person name="Sullivan W."/>
            <person name="Andreopoulos W.B."/>
            <person name="Clum A."/>
            <person name="Lindquist E."/>
            <person name="Daum C."/>
            <person name="Ramamoorthy G.K."/>
            <person name="Gryganskyi A."/>
            <person name="Culley D."/>
            <person name="Magnuson J.K."/>
            <person name="James T.Y."/>
            <person name="O'Malley M.A."/>
            <person name="Stajich J.E."/>
            <person name="Spatafora J.W."/>
            <person name="Visel A."/>
            <person name="Grigoriev I.V."/>
        </authorList>
    </citation>
    <scope>NUCLEOTIDE SEQUENCE [LARGE SCALE GENOMIC DNA]</scope>
    <source>
        <strain evidence="1 2">62-1032</strain>
    </source>
</reference>
<keyword evidence="2" id="KW-1185">Reference proteome</keyword>
<dbReference type="AlphaFoldDB" id="A0A1Y2FYB8"/>
<sequence length="108" mass="11661">MERGCYNCGERTSTVFSSACTGLQERGNGRSIGAEEGVCLRGADESFRAASCLPFAIAYRFQSPTLRYEAVGGGHGGWFELLFSLSLFLLSCFQATLFELRRGGEAVG</sequence>
<evidence type="ECO:0000313" key="2">
    <source>
        <dbReference type="Proteomes" id="UP000193467"/>
    </source>
</evidence>
<evidence type="ECO:0000313" key="1">
    <source>
        <dbReference type="EMBL" id="ORY89062.1"/>
    </source>
</evidence>
<protein>
    <submittedName>
        <fullName evidence="1">Uncharacterized protein</fullName>
    </submittedName>
</protein>
<dbReference type="Proteomes" id="UP000193467">
    <property type="component" value="Unassembled WGS sequence"/>
</dbReference>
<comment type="caution">
    <text evidence="1">The sequence shown here is derived from an EMBL/GenBank/DDBJ whole genome shotgun (WGS) entry which is preliminary data.</text>
</comment>
<dbReference type="InParanoid" id="A0A1Y2FYB8"/>
<organism evidence="1 2">
    <name type="scientific">Leucosporidium creatinivorum</name>
    <dbReference type="NCBI Taxonomy" id="106004"/>
    <lineage>
        <taxon>Eukaryota</taxon>
        <taxon>Fungi</taxon>
        <taxon>Dikarya</taxon>
        <taxon>Basidiomycota</taxon>
        <taxon>Pucciniomycotina</taxon>
        <taxon>Microbotryomycetes</taxon>
        <taxon>Leucosporidiales</taxon>
        <taxon>Leucosporidium</taxon>
    </lineage>
</organism>
<name>A0A1Y2FYB8_9BASI</name>
<proteinExistence type="predicted"/>
<gene>
    <name evidence="1" type="ORF">BCR35DRAFT_300852</name>
</gene>
<accession>A0A1Y2FYB8</accession>